<sequence>MTDKNVRWGILGTGGIASTFASDLPLVPGAELAAVGSRTGAAATAFAERHGFARAHGSWAELAADPGVDVIYVATPHAFHLDAALACLAGGKAVLCEKPMTLDHASSARLVREAGSRGLFLMEAMWMRCNPAVRRIVELVDEGAIGEVTAVHADFGLQGPFEATHRLRDPALGGGALLDLGVYPLNLAHLILGSPATVHSWARLTAEGVDDNTGMLLGYDSGAVAALTCSLVGETRNAASITGTLGRIDLPQGFFVPRSFLLHRAGAEPEEITYPFEGSGYQYEAAEVQRCLAEGLLESPLMPHRTTLEIMTLMDTIRAQLGVVYPVTG</sequence>
<dbReference type="InterPro" id="IPR050984">
    <property type="entry name" value="Gfo/Idh/MocA_domain"/>
</dbReference>
<evidence type="ECO:0000313" key="5">
    <source>
        <dbReference type="EMBL" id="GIM68264.1"/>
    </source>
</evidence>
<reference evidence="5" key="1">
    <citation type="submission" date="2021-03" db="EMBL/GenBank/DDBJ databases">
        <title>Whole genome shotgun sequence of Actinoplanes auranticolor NBRC 12245.</title>
        <authorList>
            <person name="Komaki H."/>
            <person name="Tamura T."/>
        </authorList>
    </citation>
    <scope>NUCLEOTIDE SEQUENCE</scope>
    <source>
        <strain evidence="5">NBRC 12245</strain>
    </source>
</reference>
<keyword evidence="2" id="KW-0560">Oxidoreductase</keyword>
<dbReference type="InterPro" id="IPR000683">
    <property type="entry name" value="Gfo/Idh/MocA-like_OxRdtase_N"/>
</dbReference>
<comment type="caution">
    <text evidence="5">The sequence shown here is derived from an EMBL/GenBank/DDBJ whole genome shotgun (WGS) entry which is preliminary data.</text>
</comment>
<dbReference type="SUPFAM" id="SSF51735">
    <property type="entry name" value="NAD(P)-binding Rossmann-fold domains"/>
    <property type="match status" value="1"/>
</dbReference>
<dbReference type="InterPro" id="IPR055170">
    <property type="entry name" value="GFO_IDH_MocA-like_dom"/>
</dbReference>
<feature type="domain" description="GFO/IDH/MocA-like oxidoreductase" evidence="4">
    <location>
        <begin position="133"/>
        <end position="248"/>
    </location>
</feature>
<dbReference type="EMBL" id="BOQL01000025">
    <property type="protein sequence ID" value="GIM68264.1"/>
    <property type="molecule type" value="Genomic_DNA"/>
</dbReference>
<evidence type="ECO:0000256" key="1">
    <source>
        <dbReference type="ARBA" id="ARBA00010928"/>
    </source>
</evidence>
<keyword evidence="6" id="KW-1185">Reference proteome</keyword>
<dbReference type="GO" id="GO:0016491">
    <property type="term" value="F:oxidoreductase activity"/>
    <property type="evidence" value="ECO:0007669"/>
    <property type="project" value="UniProtKB-KW"/>
</dbReference>
<dbReference type="Gene3D" id="3.30.360.10">
    <property type="entry name" value="Dihydrodipicolinate Reductase, domain 2"/>
    <property type="match status" value="1"/>
</dbReference>
<organism evidence="5 6">
    <name type="scientific">Actinoplanes auranticolor</name>
    <dbReference type="NCBI Taxonomy" id="47988"/>
    <lineage>
        <taxon>Bacteria</taxon>
        <taxon>Bacillati</taxon>
        <taxon>Actinomycetota</taxon>
        <taxon>Actinomycetes</taxon>
        <taxon>Micromonosporales</taxon>
        <taxon>Micromonosporaceae</taxon>
        <taxon>Actinoplanes</taxon>
    </lineage>
</organism>
<evidence type="ECO:0000259" key="3">
    <source>
        <dbReference type="Pfam" id="PF01408"/>
    </source>
</evidence>
<dbReference type="Proteomes" id="UP000681340">
    <property type="component" value="Unassembled WGS sequence"/>
</dbReference>
<dbReference type="Pfam" id="PF22725">
    <property type="entry name" value="GFO_IDH_MocA_C3"/>
    <property type="match status" value="1"/>
</dbReference>
<gene>
    <name evidence="5" type="ORF">Aau02nite_30820</name>
</gene>
<dbReference type="PANTHER" id="PTHR22604">
    <property type="entry name" value="OXIDOREDUCTASES"/>
    <property type="match status" value="1"/>
</dbReference>
<dbReference type="AlphaFoldDB" id="A0A919SB47"/>
<evidence type="ECO:0000259" key="4">
    <source>
        <dbReference type="Pfam" id="PF22725"/>
    </source>
</evidence>
<dbReference type="RefSeq" id="WP_212989087.1">
    <property type="nucleotide sequence ID" value="NZ_BAABEA010000017.1"/>
</dbReference>
<dbReference type="Pfam" id="PF01408">
    <property type="entry name" value="GFO_IDH_MocA"/>
    <property type="match status" value="1"/>
</dbReference>
<feature type="domain" description="Gfo/Idh/MocA-like oxidoreductase N-terminal" evidence="3">
    <location>
        <begin position="6"/>
        <end position="122"/>
    </location>
</feature>
<proteinExistence type="inferred from homology"/>
<dbReference type="SUPFAM" id="SSF55347">
    <property type="entry name" value="Glyceraldehyde-3-phosphate dehydrogenase-like, C-terminal domain"/>
    <property type="match status" value="1"/>
</dbReference>
<evidence type="ECO:0000256" key="2">
    <source>
        <dbReference type="ARBA" id="ARBA00023002"/>
    </source>
</evidence>
<dbReference type="Gene3D" id="3.40.50.720">
    <property type="entry name" value="NAD(P)-binding Rossmann-like Domain"/>
    <property type="match status" value="1"/>
</dbReference>
<protein>
    <submittedName>
        <fullName evidence="5">Oxidoreductase</fullName>
    </submittedName>
</protein>
<comment type="similarity">
    <text evidence="1">Belongs to the Gfo/Idh/MocA family.</text>
</comment>
<accession>A0A919SB47</accession>
<evidence type="ECO:0000313" key="6">
    <source>
        <dbReference type="Proteomes" id="UP000681340"/>
    </source>
</evidence>
<name>A0A919SB47_9ACTN</name>
<dbReference type="PANTHER" id="PTHR22604:SF105">
    <property type="entry name" value="TRANS-1,2-DIHYDROBENZENE-1,2-DIOL DEHYDROGENASE"/>
    <property type="match status" value="1"/>
</dbReference>
<dbReference type="InterPro" id="IPR036291">
    <property type="entry name" value="NAD(P)-bd_dom_sf"/>
</dbReference>
<dbReference type="GO" id="GO:0000166">
    <property type="term" value="F:nucleotide binding"/>
    <property type="evidence" value="ECO:0007669"/>
    <property type="project" value="InterPro"/>
</dbReference>